<dbReference type="Proteomes" id="UP000654075">
    <property type="component" value="Unassembled WGS sequence"/>
</dbReference>
<protein>
    <submittedName>
        <fullName evidence="1">Uncharacterized protein</fullName>
    </submittedName>
</protein>
<sequence>LYDDIVDSGHPKLLHEHEKKVLSCHGSFQILTFLGHLTVLGAAAEIACQCRDRVGHGFAPKIVLDHTSKAIQGLRHLQAPVFPGLNSLRAHLHVSRAQAGLELERWEEAKQDATAALDYDPAFREAQYMLKSAEDQEW</sequence>
<evidence type="ECO:0000313" key="1">
    <source>
        <dbReference type="EMBL" id="CAE8600096.1"/>
    </source>
</evidence>
<gene>
    <name evidence="1" type="ORF">PGLA1383_LOCUS18431</name>
</gene>
<comment type="caution">
    <text evidence="1">The sequence shown here is derived from an EMBL/GenBank/DDBJ whole genome shotgun (WGS) entry which is preliminary data.</text>
</comment>
<proteinExistence type="predicted"/>
<dbReference type="OrthoDB" id="412201at2759"/>
<dbReference type="Gene3D" id="1.25.40.10">
    <property type="entry name" value="Tetratricopeptide repeat domain"/>
    <property type="match status" value="1"/>
</dbReference>
<evidence type="ECO:0000313" key="2">
    <source>
        <dbReference type="Proteomes" id="UP000654075"/>
    </source>
</evidence>
<feature type="non-terminal residue" evidence="1">
    <location>
        <position position="1"/>
    </location>
</feature>
<dbReference type="SUPFAM" id="SSF48452">
    <property type="entry name" value="TPR-like"/>
    <property type="match status" value="1"/>
</dbReference>
<dbReference type="InterPro" id="IPR011990">
    <property type="entry name" value="TPR-like_helical_dom_sf"/>
</dbReference>
<name>A0A813ENV7_POLGL</name>
<dbReference type="AlphaFoldDB" id="A0A813ENV7"/>
<organism evidence="1 2">
    <name type="scientific">Polarella glacialis</name>
    <name type="common">Dinoflagellate</name>
    <dbReference type="NCBI Taxonomy" id="89957"/>
    <lineage>
        <taxon>Eukaryota</taxon>
        <taxon>Sar</taxon>
        <taxon>Alveolata</taxon>
        <taxon>Dinophyceae</taxon>
        <taxon>Suessiales</taxon>
        <taxon>Suessiaceae</taxon>
        <taxon>Polarella</taxon>
    </lineage>
</organism>
<dbReference type="EMBL" id="CAJNNV010011808">
    <property type="protein sequence ID" value="CAE8600096.1"/>
    <property type="molecule type" value="Genomic_DNA"/>
</dbReference>
<accession>A0A813ENV7</accession>
<reference evidence="1" key="1">
    <citation type="submission" date="2021-02" db="EMBL/GenBank/DDBJ databases">
        <authorList>
            <person name="Dougan E. K."/>
            <person name="Rhodes N."/>
            <person name="Thang M."/>
            <person name="Chan C."/>
        </authorList>
    </citation>
    <scope>NUCLEOTIDE SEQUENCE</scope>
</reference>
<keyword evidence="2" id="KW-1185">Reference proteome</keyword>